<sequence length="80" mass="9019">MSEFRCGLCSCRLRRGVLVEVDAPVLDRDTVTKMQGRPWLCVDCAPDRVRDEISSMWMQGRLAIEFTAAAISVTTDPKEE</sequence>
<reference evidence="1 2" key="1">
    <citation type="submission" date="2017-02" db="EMBL/GenBank/DDBJ databases">
        <title>The new phylogeny of genus Mycobacterium.</title>
        <authorList>
            <person name="Tortoli E."/>
            <person name="Trovato A."/>
            <person name="Cirillo D.M."/>
        </authorList>
    </citation>
    <scope>NUCLEOTIDE SEQUENCE [LARGE SCALE GENOMIC DNA]</scope>
    <source>
        <strain evidence="1 2">DSM 43992</strain>
    </source>
</reference>
<dbReference type="Proteomes" id="UP000192601">
    <property type="component" value="Unassembled WGS sequence"/>
</dbReference>
<dbReference type="STRING" id="1783.BST44_02715"/>
<proteinExistence type="predicted"/>
<evidence type="ECO:0000313" key="2">
    <source>
        <dbReference type="Proteomes" id="UP000192601"/>
    </source>
</evidence>
<organism evidence="1 2">
    <name type="scientific">Mycobacterium scrofulaceum</name>
    <dbReference type="NCBI Taxonomy" id="1783"/>
    <lineage>
        <taxon>Bacteria</taxon>
        <taxon>Bacillati</taxon>
        <taxon>Actinomycetota</taxon>
        <taxon>Actinomycetes</taxon>
        <taxon>Mycobacteriales</taxon>
        <taxon>Mycobacteriaceae</taxon>
        <taxon>Mycobacterium</taxon>
    </lineage>
</organism>
<gene>
    <name evidence="1" type="ORF">BST44_02715</name>
</gene>
<evidence type="ECO:0000313" key="1">
    <source>
        <dbReference type="EMBL" id="ORB75845.1"/>
    </source>
</evidence>
<dbReference type="RefSeq" id="WP_083174956.1">
    <property type="nucleotide sequence ID" value="NZ_MVIJ01000002.1"/>
</dbReference>
<dbReference type="EMBL" id="MVIJ01000002">
    <property type="protein sequence ID" value="ORB75845.1"/>
    <property type="molecule type" value="Genomic_DNA"/>
</dbReference>
<accession>A0A1X0KKM2</accession>
<protein>
    <submittedName>
        <fullName evidence="1">Uncharacterized protein</fullName>
    </submittedName>
</protein>
<comment type="caution">
    <text evidence="1">The sequence shown here is derived from an EMBL/GenBank/DDBJ whole genome shotgun (WGS) entry which is preliminary data.</text>
</comment>
<dbReference type="AlphaFoldDB" id="A0A1X0KKM2"/>
<keyword evidence="2" id="KW-1185">Reference proteome</keyword>
<name>A0A1X0KKM2_MYCSC</name>